<sequence length="62" mass="6905">YVLSELALNTEINNNQNIRNQNKSTAPASASYSIVNGLVIAKKRGRKPLPRDENGKIIRKIN</sequence>
<accession>A0A3M7Q4A4</accession>
<evidence type="ECO:0000313" key="1">
    <source>
        <dbReference type="EMBL" id="RNA05788.1"/>
    </source>
</evidence>
<feature type="non-terminal residue" evidence="1">
    <location>
        <position position="1"/>
    </location>
</feature>
<comment type="caution">
    <text evidence="1">The sequence shown here is derived from an EMBL/GenBank/DDBJ whole genome shotgun (WGS) entry which is preliminary data.</text>
</comment>
<name>A0A3M7Q4A4_BRAPC</name>
<protein>
    <submittedName>
        <fullName evidence="1">Uncharacterized protein</fullName>
    </submittedName>
</protein>
<dbReference type="EMBL" id="REGN01007600">
    <property type="protein sequence ID" value="RNA05788.1"/>
    <property type="molecule type" value="Genomic_DNA"/>
</dbReference>
<organism evidence="1 2">
    <name type="scientific">Brachionus plicatilis</name>
    <name type="common">Marine rotifer</name>
    <name type="synonym">Brachionus muelleri</name>
    <dbReference type="NCBI Taxonomy" id="10195"/>
    <lineage>
        <taxon>Eukaryota</taxon>
        <taxon>Metazoa</taxon>
        <taxon>Spiralia</taxon>
        <taxon>Gnathifera</taxon>
        <taxon>Rotifera</taxon>
        <taxon>Eurotatoria</taxon>
        <taxon>Monogononta</taxon>
        <taxon>Pseudotrocha</taxon>
        <taxon>Ploima</taxon>
        <taxon>Brachionidae</taxon>
        <taxon>Brachionus</taxon>
    </lineage>
</organism>
<gene>
    <name evidence="1" type="ORF">BpHYR1_003570</name>
</gene>
<proteinExistence type="predicted"/>
<dbReference type="Proteomes" id="UP000276133">
    <property type="component" value="Unassembled WGS sequence"/>
</dbReference>
<keyword evidence="2" id="KW-1185">Reference proteome</keyword>
<dbReference type="AlphaFoldDB" id="A0A3M7Q4A4"/>
<reference evidence="1 2" key="1">
    <citation type="journal article" date="2018" name="Sci. Rep.">
        <title>Genomic signatures of local adaptation to the degree of environmental predictability in rotifers.</title>
        <authorList>
            <person name="Franch-Gras L."/>
            <person name="Hahn C."/>
            <person name="Garcia-Roger E.M."/>
            <person name="Carmona M.J."/>
            <person name="Serra M."/>
            <person name="Gomez A."/>
        </authorList>
    </citation>
    <scope>NUCLEOTIDE SEQUENCE [LARGE SCALE GENOMIC DNA]</scope>
    <source>
        <strain evidence="1">HYR1</strain>
    </source>
</reference>
<evidence type="ECO:0000313" key="2">
    <source>
        <dbReference type="Proteomes" id="UP000276133"/>
    </source>
</evidence>